<protein>
    <submittedName>
        <fullName evidence="1">Uncharacterized protein</fullName>
    </submittedName>
</protein>
<organism evidence="1 2">
    <name type="scientific">Engystomops pustulosus</name>
    <name type="common">Tungara frog</name>
    <name type="synonym">Physalaemus pustulosus</name>
    <dbReference type="NCBI Taxonomy" id="76066"/>
    <lineage>
        <taxon>Eukaryota</taxon>
        <taxon>Metazoa</taxon>
        <taxon>Chordata</taxon>
        <taxon>Craniata</taxon>
        <taxon>Vertebrata</taxon>
        <taxon>Euteleostomi</taxon>
        <taxon>Amphibia</taxon>
        <taxon>Batrachia</taxon>
        <taxon>Anura</taxon>
        <taxon>Neobatrachia</taxon>
        <taxon>Hyloidea</taxon>
        <taxon>Leptodactylidae</taxon>
        <taxon>Leiuperinae</taxon>
        <taxon>Engystomops</taxon>
    </lineage>
</organism>
<evidence type="ECO:0000313" key="1">
    <source>
        <dbReference type="EMBL" id="KAG8545522.1"/>
    </source>
</evidence>
<reference evidence="1" key="1">
    <citation type="thesis" date="2020" institute="ProQuest LLC" country="789 East Eisenhower Parkway, Ann Arbor, MI, USA">
        <title>Comparative Genomics and Chromosome Evolution.</title>
        <authorList>
            <person name="Mudd A.B."/>
        </authorList>
    </citation>
    <scope>NUCLEOTIDE SEQUENCE</scope>
    <source>
        <strain evidence="1">237g6f4</strain>
        <tissue evidence="1">Blood</tissue>
    </source>
</reference>
<dbReference type="Proteomes" id="UP000824782">
    <property type="component" value="Unassembled WGS sequence"/>
</dbReference>
<dbReference type="EMBL" id="WNYA01001560">
    <property type="protein sequence ID" value="KAG8545522.1"/>
    <property type="molecule type" value="Genomic_DNA"/>
</dbReference>
<gene>
    <name evidence="1" type="ORF">GDO81_020703</name>
</gene>
<comment type="caution">
    <text evidence="1">The sequence shown here is derived from an EMBL/GenBank/DDBJ whole genome shotgun (WGS) entry which is preliminary data.</text>
</comment>
<keyword evidence="2" id="KW-1185">Reference proteome</keyword>
<dbReference type="AlphaFoldDB" id="A0AAV6ZDU0"/>
<proteinExistence type="predicted"/>
<evidence type="ECO:0000313" key="2">
    <source>
        <dbReference type="Proteomes" id="UP000824782"/>
    </source>
</evidence>
<accession>A0AAV6ZDU0</accession>
<sequence>MCVKVDTVDRIVKASCVLHNFCRQDQHLTTRMLQPQFVEVTNTRDKCNCLYLSGWRVRDEFCKFLNSDDAALPGN</sequence>
<name>A0AAV6ZDU0_ENGPU</name>